<keyword evidence="2" id="KW-1185">Reference proteome</keyword>
<sequence>MASEKLFIENELISEYTLHERVSIQLLRVFAVHGIRIFKTTTAMQLVLFDYVSRTWPVKAIGSFRNSLVSLTSRSDAFGYFRSAMT</sequence>
<dbReference type="AlphaFoldDB" id="A0A4C1YTL1"/>
<name>A0A4C1YTL1_EUMVA</name>
<comment type="caution">
    <text evidence="1">The sequence shown here is derived from an EMBL/GenBank/DDBJ whole genome shotgun (WGS) entry which is preliminary data.</text>
</comment>
<protein>
    <submittedName>
        <fullName evidence="1">Uncharacterized protein</fullName>
    </submittedName>
</protein>
<dbReference type="Proteomes" id="UP000299102">
    <property type="component" value="Unassembled WGS sequence"/>
</dbReference>
<organism evidence="1 2">
    <name type="scientific">Eumeta variegata</name>
    <name type="common">Bagworm moth</name>
    <name type="synonym">Eumeta japonica</name>
    <dbReference type="NCBI Taxonomy" id="151549"/>
    <lineage>
        <taxon>Eukaryota</taxon>
        <taxon>Metazoa</taxon>
        <taxon>Ecdysozoa</taxon>
        <taxon>Arthropoda</taxon>
        <taxon>Hexapoda</taxon>
        <taxon>Insecta</taxon>
        <taxon>Pterygota</taxon>
        <taxon>Neoptera</taxon>
        <taxon>Endopterygota</taxon>
        <taxon>Lepidoptera</taxon>
        <taxon>Glossata</taxon>
        <taxon>Ditrysia</taxon>
        <taxon>Tineoidea</taxon>
        <taxon>Psychidae</taxon>
        <taxon>Oiketicinae</taxon>
        <taxon>Eumeta</taxon>
    </lineage>
</organism>
<proteinExistence type="predicted"/>
<gene>
    <name evidence="1" type="ORF">EVAR_57040_1</name>
</gene>
<evidence type="ECO:0000313" key="2">
    <source>
        <dbReference type="Proteomes" id="UP000299102"/>
    </source>
</evidence>
<accession>A0A4C1YTL1</accession>
<evidence type="ECO:0000313" key="1">
    <source>
        <dbReference type="EMBL" id="GBP77655.1"/>
    </source>
</evidence>
<dbReference type="EMBL" id="BGZK01001341">
    <property type="protein sequence ID" value="GBP77655.1"/>
    <property type="molecule type" value="Genomic_DNA"/>
</dbReference>
<reference evidence="1 2" key="1">
    <citation type="journal article" date="2019" name="Commun. Biol.">
        <title>The bagworm genome reveals a unique fibroin gene that provides high tensile strength.</title>
        <authorList>
            <person name="Kono N."/>
            <person name="Nakamura H."/>
            <person name="Ohtoshi R."/>
            <person name="Tomita M."/>
            <person name="Numata K."/>
            <person name="Arakawa K."/>
        </authorList>
    </citation>
    <scope>NUCLEOTIDE SEQUENCE [LARGE SCALE GENOMIC DNA]</scope>
</reference>